<comment type="caution">
    <text evidence="1">The sequence shown here is derived from an EMBL/GenBank/DDBJ whole genome shotgun (WGS) entry which is preliminary data.</text>
</comment>
<evidence type="ECO:0000313" key="2">
    <source>
        <dbReference type="Proteomes" id="UP001165960"/>
    </source>
</evidence>
<sequence length="139" mass="15577">MLPMAQFAYNSKDYISTGMSLFKANYGFDPTWDYKIGKKKTNTTGRSWVEQIHNTQKTCLTNLNCTVKTYKAFANQKQTPGQLLQVGDEVYLDSSNVLLHIVMVDSIMPGIFCPSKKARKAGKPVSKLTKLTDLSQTVD</sequence>
<dbReference type="EMBL" id="QTSX02007488">
    <property type="protein sequence ID" value="KAJ9048220.1"/>
    <property type="molecule type" value="Genomic_DNA"/>
</dbReference>
<name>A0ACC2RE53_9FUNG</name>
<accession>A0ACC2RE53</accession>
<proteinExistence type="predicted"/>
<gene>
    <name evidence="1" type="ORF">DSO57_1037194</name>
</gene>
<keyword evidence="2" id="KW-1185">Reference proteome</keyword>
<dbReference type="Proteomes" id="UP001165960">
    <property type="component" value="Unassembled WGS sequence"/>
</dbReference>
<evidence type="ECO:0000313" key="1">
    <source>
        <dbReference type="EMBL" id="KAJ9048220.1"/>
    </source>
</evidence>
<protein>
    <submittedName>
        <fullName evidence="1">Uncharacterized protein</fullName>
    </submittedName>
</protein>
<reference evidence="1" key="1">
    <citation type="submission" date="2022-04" db="EMBL/GenBank/DDBJ databases">
        <title>Genome of the entomopathogenic fungus Entomophthora muscae.</title>
        <authorList>
            <person name="Elya C."/>
            <person name="Lovett B.R."/>
            <person name="Lee E."/>
            <person name="Macias A.M."/>
            <person name="Hajek A.E."/>
            <person name="De Bivort B.L."/>
            <person name="Kasson M.T."/>
            <person name="De Fine Licht H.H."/>
            <person name="Stajich J.E."/>
        </authorList>
    </citation>
    <scope>NUCLEOTIDE SEQUENCE</scope>
    <source>
        <strain evidence="1">Berkeley</strain>
    </source>
</reference>
<organism evidence="1 2">
    <name type="scientific">Entomophthora muscae</name>
    <dbReference type="NCBI Taxonomy" id="34485"/>
    <lineage>
        <taxon>Eukaryota</taxon>
        <taxon>Fungi</taxon>
        <taxon>Fungi incertae sedis</taxon>
        <taxon>Zoopagomycota</taxon>
        <taxon>Entomophthoromycotina</taxon>
        <taxon>Entomophthoromycetes</taxon>
        <taxon>Entomophthorales</taxon>
        <taxon>Entomophthoraceae</taxon>
        <taxon>Entomophthora</taxon>
    </lineage>
</organism>